<dbReference type="Proteomes" id="UP000236161">
    <property type="component" value="Unassembled WGS sequence"/>
</dbReference>
<dbReference type="PANTHER" id="PTHR33240">
    <property type="entry name" value="OS08G0508500 PROTEIN"/>
    <property type="match status" value="1"/>
</dbReference>
<organism evidence="1 2">
    <name type="scientific">Apostasia shenzhenica</name>
    <dbReference type="NCBI Taxonomy" id="1088818"/>
    <lineage>
        <taxon>Eukaryota</taxon>
        <taxon>Viridiplantae</taxon>
        <taxon>Streptophyta</taxon>
        <taxon>Embryophyta</taxon>
        <taxon>Tracheophyta</taxon>
        <taxon>Spermatophyta</taxon>
        <taxon>Magnoliopsida</taxon>
        <taxon>Liliopsida</taxon>
        <taxon>Asparagales</taxon>
        <taxon>Orchidaceae</taxon>
        <taxon>Apostasioideae</taxon>
        <taxon>Apostasia</taxon>
    </lineage>
</organism>
<evidence type="ECO:0000313" key="2">
    <source>
        <dbReference type="Proteomes" id="UP000236161"/>
    </source>
</evidence>
<proteinExistence type="predicted"/>
<dbReference type="OrthoDB" id="1937476at2759"/>
<accession>A0A2I0B9D6</accession>
<dbReference type="AlphaFoldDB" id="A0A2I0B9D6"/>
<name>A0A2I0B9D6_9ASPA</name>
<sequence>MTVSSFSGNVYRPAGFAPLRLSLQDGHRRKMKSVDFILIDAPSSYNAILGRPSMAQFRMVPSMAQFHLCIKFPTPVSVAMIRGDRADAHKCFEANIRLHTEHLDPRDQLLPPDDQNQHVIISDGKSVLVSKGFPKNNMPTLTALLSEYFDVFAWGPEDMPGIDKSIVEHKLSLSADISPVRQKKKKFR</sequence>
<keyword evidence="2" id="KW-1185">Reference proteome</keyword>
<dbReference type="PANTHER" id="PTHR33240:SF15">
    <property type="entry name" value="GAG-PRO-LIKE PROTEIN"/>
    <property type="match status" value="1"/>
</dbReference>
<evidence type="ECO:0000313" key="1">
    <source>
        <dbReference type="EMBL" id="PKA64415.1"/>
    </source>
</evidence>
<reference evidence="1 2" key="1">
    <citation type="journal article" date="2017" name="Nature">
        <title>The Apostasia genome and the evolution of orchids.</title>
        <authorList>
            <person name="Zhang G.Q."/>
            <person name="Liu K.W."/>
            <person name="Li Z."/>
            <person name="Lohaus R."/>
            <person name="Hsiao Y.Y."/>
            <person name="Niu S.C."/>
            <person name="Wang J.Y."/>
            <person name="Lin Y.C."/>
            <person name="Xu Q."/>
            <person name="Chen L.J."/>
            <person name="Yoshida K."/>
            <person name="Fujiwara S."/>
            <person name="Wang Z.W."/>
            <person name="Zhang Y.Q."/>
            <person name="Mitsuda N."/>
            <person name="Wang M."/>
            <person name="Liu G.H."/>
            <person name="Pecoraro L."/>
            <person name="Huang H.X."/>
            <person name="Xiao X.J."/>
            <person name="Lin M."/>
            <person name="Wu X.Y."/>
            <person name="Wu W.L."/>
            <person name="Chen Y.Y."/>
            <person name="Chang S.B."/>
            <person name="Sakamoto S."/>
            <person name="Ohme-Takagi M."/>
            <person name="Yagi M."/>
            <person name="Zeng S.J."/>
            <person name="Shen C.Y."/>
            <person name="Yeh C.M."/>
            <person name="Luo Y.B."/>
            <person name="Tsai W.C."/>
            <person name="Van de Peer Y."/>
            <person name="Liu Z.J."/>
        </authorList>
    </citation>
    <scope>NUCLEOTIDE SEQUENCE [LARGE SCALE GENOMIC DNA]</scope>
    <source>
        <strain evidence="2">cv. Shenzhen</strain>
        <tissue evidence="1">Stem</tissue>
    </source>
</reference>
<gene>
    <name evidence="1" type="ORF">AXF42_Ash009637</name>
</gene>
<dbReference type="EMBL" id="KZ451905">
    <property type="protein sequence ID" value="PKA64415.1"/>
    <property type="molecule type" value="Genomic_DNA"/>
</dbReference>
<protein>
    <submittedName>
        <fullName evidence="1">Uncharacterized protein</fullName>
    </submittedName>
</protein>